<gene>
    <name evidence="2" type="ORF">SAMN05192584_101346</name>
</gene>
<keyword evidence="3" id="KW-1185">Reference proteome</keyword>
<keyword evidence="1" id="KW-1133">Transmembrane helix</keyword>
<evidence type="ECO:0000256" key="1">
    <source>
        <dbReference type="SAM" id="Phobius"/>
    </source>
</evidence>
<accession>A0A1I3U9I3</accession>
<organism evidence="2 3">
    <name type="scientific">Streptomyces pini</name>
    <dbReference type="NCBI Taxonomy" id="1520580"/>
    <lineage>
        <taxon>Bacteria</taxon>
        <taxon>Bacillati</taxon>
        <taxon>Actinomycetota</taxon>
        <taxon>Actinomycetes</taxon>
        <taxon>Kitasatosporales</taxon>
        <taxon>Streptomycetaceae</taxon>
        <taxon>Streptomyces</taxon>
    </lineage>
</organism>
<proteinExistence type="predicted"/>
<dbReference type="RefSeq" id="WP_093846962.1">
    <property type="nucleotide sequence ID" value="NZ_FOSG01000001.1"/>
</dbReference>
<keyword evidence="1" id="KW-0472">Membrane</keyword>
<feature type="transmembrane region" description="Helical" evidence="1">
    <location>
        <begin position="6"/>
        <end position="25"/>
    </location>
</feature>
<evidence type="ECO:0008006" key="4">
    <source>
        <dbReference type="Google" id="ProtNLM"/>
    </source>
</evidence>
<dbReference type="Proteomes" id="UP000198928">
    <property type="component" value="Unassembled WGS sequence"/>
</dbReference>
<dbReference type="AlphaFoldDB" id="A0A1I3U9I3"/>
<evidence type="ECO:0000313" key="2">
    <source>
        <dbReference type="EMBL" id="SFJ79259.1"/>
    </source>
</evidence>
<evidence type="ECO:0000313" key="3">
    <source>
        <dbReference type="Proteomes" id="UP000198928"/>
    </source>
</evidence>
<sequence>MEGFLGLLFTVLSAGLGLLGTRLLVPHLRNDRFANGGTGVRTAGECVNLRWTSGGWVSSVIAYEDEDGERQLAMTGAHPVIPVHIGEAAEVRYDPRGRATAVVNGEMPPKGFYAFCMVPFGVGLVFGAIGIHYLATAV</sequence>
<protein>
    <recommendedName>
        <fullName evidence="4">DUF3592 domain-containing protein</fullName>
    </recommendedName>
</protein>
<feature type="transmembrane region" description="Helical" evidence="1">
    <location>
        <begin position="112"/>
        <end position="135"/>
    </location>
</feature>
<keyword evidence="1" id="KW-0812">Transmembrane</keyword>
<reference evidence="3" key="1">
    <citation type="submission" date="2016-10" db="EMBL/GenBank/DDBJ databases">
        <authorList>
            <person name="Varghese N."/>
            <person name="Submissions S."/>
        </authorList>
    </citation>
    <scope>NUCLEOTIDE SEQUENCE [LARGE SCALE GENOMIC DNA]</scope>
    <source>
        <strain evidence="3">PL19</strain>
    </source>
</reference>
<dbReference type="OrthoDB" id="4239455at2"/>
<name>A0A1I3U9I3_9ACTN</name>
<dbReference type="EMBL" id="FOSG01000001">
    <property type="protein sequence ID" value="SFJ79259.1"/>
    <property type="molecule type" value="Genomic_DNA"/>
</dbReference>